<feature type="transmembrane region" description="Helical" evidence="1">
    <location>
        <begin position="178"/>
        <end position="204"/>
    </location>
</feature>
<evidence type="ECO:0000313" key="3">
    <source>
        <dbReference type="Proteomes" id="UP000321721"/>
    </source>
</evidence>
<dbReference type="AlphaFoldDB" id="A0A5C6S0E7"/>
<sequence>MKNNVVLLLNVLLCLVLIGCNNTNLSFSKRKYLGKFKPPKVVVEKKTPEVFQPILIAGNVNNDYQNILLIDENDNRTLFLKENKIDSQVLETKNRKYTISELSKIVKEKNILNQQEQDKPNSEYANKKGRNAFGMSILGILTIWLLGLGLIFIIIGYFEGIKSLEAGKLNPENYIEKGAATFAVVVGRIFFILLSIVIILMMFISQKLGE</sequence>
<keyword evidence="1" id="KW-1133">Transmembrane helix</keyword>
<proteinExistence type="predicted"/>
<dbReference type="EMBL" id="VOOS01000001">
    <property type="protein sequence ID" value="TXB67082.1"/>
    <property type="molecule type" value="Genomic_DNA"/>
</dbReference>
<keyword evidence="1" id="KW-0472">Membrane</keyword>
<comment type="caution">
    <text evidence="2">The sequence shown here is derived from an EMBL/GenBank/DDBJ whole genome shotgun (WGS) entry which is preliminary data.</text>
</comment>
<feature type="transmembrane region" description="Helical" evidence="1">
    <location>
        <begin position="137"/>
        <end position="158"/>
    </location>
</feature>
<gene>
    <name evidence="2" type="ORF">FRY74_02545</name>
</gene>
<reference evidence="2 3" key="1">
    <citation type="submission" date="2019-08" db="EMBL/GenBank/DDBJ databases">
        <title>Genome of Vicingus serpentipes NCIMB 15042.</title>
        <authorList>
            <person name="Bowman J.P."/>
        </authorList>
    </citation>
    <scope>NUCLEOTIDE SEQUENCE [LARGE SCALE GENOMIC DNA]</scope>
    <source>
        <strain evidence="2 3">NCIMB 15042</strain>
    </source>
</reference>
<keyword evidence="1" id="KW-0812">Transmembrane</keyword>
<organism evidence="2 3">
    <name type="scientific">Vicingus serpentipes</name>
    <dbReference type="NCBI Taxonomy" id="1926625"/>
    <lineage>
        <taxon>Bacteria</taxon>
        <taxon>Pseudomonadati</taxon>
        <taxon>Bacteroidota</taxon>
        <taxon>Flavobacteriia</taxon>
        <taxon>Flavobacteriales</taxon>
        <taxon>Vicingaceae</taxon>
        <taxon>Vicingus</taxon>
    </lineage>
</organism>
<evidence type="ECO:0000256" key="1">
    <source>
        <dbReference type="SAM" id="Phobius"/>
    </source>
</evidence>
<dbReference type="Proteomes" id="UP000321721">
    <property type="component" value="Unassembled WGS sequence"/>
</dbReference>
<keyword evidence="3" id="KW-1185">Reference proteome</keyword>
<evidence type="ECO:0000313" key="2">
    <source>
        <dbReference type="EMBL" id="TXB67082.1"/>
    </source>
</evidence>
<dbReference type="RefSeq" id="WP_147098302.1">
    <property type="nucleotide sequence ID" value="NZ_VOOS01000001.1"/>
</dbReference>
<dbReference type="PROSITE" id="PS51257">
    <property type="entry name" value="PROKAR_LIPOPROTEIN"/>
    <property type="match status" value="1"/>
</dbReference>
<protein>
    <submittedName>
        <fullName evidence="2">Uncharacterized protein</fullName>
    </submittedName>
</protein>
<name>A0A5C6S0E7_9FLAO</name>
<accession>A0A5C6S0E7</accession>
<feature type="transmembrane region" description="Helical" evidence="1">
    <location>
        <begin position="6"/>
        <end position="27"/>
    </location>
</feature>